<dbReference type="EMBL" id="BAABJI010000002">
    <property type="protein sequence ID" value="GAA4914303.1"/>
    <property type="molecule type" value="Genomic_DNA"/>
</dbReference>
<keyword evidence="2" id="KW-1185">Reference proteome</keyword>
<gene>
    <name evidence="1" type="ORF">GCM10023313_17060</name>
</gene>
<organism evidence="1 2">
    <name type="scientific">Mucilaginibacter defluvii</name>
    <dbReference type="NCBI Taxonomy" id="1196019"/>
    <lineage>
        <taxon>Bacteria</taxon>
        <taxon>Pseudomonadati</taxon>
        <taxon>Bacteroidota</taxon>
        <taxon>Sphingobacteriia</taxon>
        <taxon>Sphingobacteriales</taxon>
        <taxon>Sphingobacteriaceae</taxon>
        <taxon>Mucilaginibacter</taxon>
    </lineage>
</organism>
<dbReference type="Gene3D" id="2.40.128.490">
    <property type="entry name" value="Uncharacterised protein PF14869, DUF4488"/>
    <property type="match status" value="1"/>
</dbReference>
<proteinExistence type="predicted"/>
<evidence type="ECO:0000313" key="1">
    <source>
        <dbReference type="EMBL" id="GAA4914303.1"/>
    </source>
</evidence>
<evidence type="ECO:0008006" key="3">
    <source>
        <dbReference type="Google" id="ProtNLM"/>
    </source>
</evidence>
<reference evidence="2" key="1">
    <citation type="journal article" date="2019" name="Int. J. Syst. Evol. Microbiol.">
        <title>The Global Catalogue of Microorganisms (GCM) 10K type strain sequencing project: providing services to taxonomists for standard genome sequencing and annotation.</title>
        <authorList>
            <consortium name="The Broad Institute Genomics Platform"/>
            <consortium name="The Broad Institute Genome Sequencing Center for Infectious Disease"/>
            <person name="Wu L."/>
            <person name="Ma J."/>
        </authorList>
    </citation>
    <scope>NUCLEOTIDE SEQUENCE [LARGE SCALE GENOMIC DNA]</scope>
    <source>
        <strain evidence="2">JCM 18283</strain>
    </source>
</reference>
<accession>A0ABP9FRG7</accession>
<protein>
    <recommendedName>
        <fullName evidence="3">Lipocalin-like protein</fullName>
    </recommendedName>
</protein>
<name>A0ABP9FRG7_9SPHI</name>
<sequence length="123" mass="13878">MGVIALCSSFNEASLKGVWQYCGGMFNGKLSVAPTEYTLQRKYKKKDFEAFVLEPGQKAVKYEVGNYQLIADTCLETQTYCSQPSQTLNKTITYTYTISNDTLKFKGKLPNGAAVEEYWKKVK</sequence>
<comment type="caution">
    <text evidence="1">The sequence shown here is derived from an EMBL/GenBank/DDBJ whole genome shotgun (WGS) entry which is preliminary data.</text>
</comment>
<evidence type="ECO:0000313" key="2">
    <source>
        <dbReference type="Proteomes" id="UP001501436"/>
    </source>
</evidence>
<dbReference type="Proteomes" id="UP001501436">
    <property type="component" value="Unassembled WGS sequence"/>
</dbReference>